<evidence type="ECO:0000313" key="2">
    <source>
        <dbReference type="Proteomes" id="UP001498398"/>
    </source>
</evidence>
<proteinExistence type="predicted"/>
<accession>A0ABR1J0X4</accession>
<gene>
    <name evidence="1" type="ORF">VKT23_014253</name>
</gene>
<evidence type="ECO:0000313" key="1">
    <source>
        <dbReference type="EMBL" id="KAK7447042.1"/>
    </source>
</evidence>
<dbReference type="EMBL" id="JBANRG010000042">
    <property type="protein sequence ID" value="KAK7447042.1"/>
    <property type="molecule type" value="Genomic_DNA"/>
</dbReference>
<sequence>MLSQLERLPGVILEHIAFLAVSSALLSPPKTLLNLLLTSSTLYHTLSLSSAPHLYANIFRACFDLGAIRQQLSSSELTDSRLAVELVSRYRLLRRVRRHDLSRETLSIDYCTAMRMLLENGGLNAAHLSSVGFVKFVAAHIEHCLEDHLSNHYYELTADFDTKLALELLILIISRVDITGFSQEFREHLLLVSRPFILSVLQSLEQKSVVAKPPRVLSSSLPSHEENEIVIHQSTADSTQPSLFRIPCHDASAAIILTFVLKEMDVPQIPPHLPLDRTTAIATGRSGPTQQDYQVVANYQTPLFGDDHPLAQRIRDSTHSAKRGLGFHLYEDRNLLNPDVPGLELNVYAHTSLLYLLTGVWEGIYMISSTTQAKRSGSPTLSELASPATPDFLCRTPIQFSLSCYLCFEPQQDMENLAFAPDIADWEVAPSQITASEDCLTLSGRRLPYEKFLYDSNCEHQVSRHPSQATDCIIIGQTLEEHEQAWGAYRYAGRLSKNGKVVLKREPKNASDEGFGNWIFEGELRFGAALVGTWRSGEPGDCGVRGIFSLRKTEAETQQ</sequence>
<dbReference type="Proteomes" id="UP001498398">
    <property type="component" value="Unassembled WGS sequence"/>
</dbReference>
<keyword evidence="2" id="KW-1185">Reference proteome</keyword>
<protein>
    <submittedName>
        <fullName evidence="1">Uncharacterized protein</fullName>
    </submittedName>
</protein>
<name>A0ABR1J0X4_9AGAR</name>
<reference evidence="1 2" key="1">
    <citation type="submission" date="2024-01" db="EMBL/GenBank/DDBJ databases">
        <title>A draft genome for the cacao thread blight pathogen Marasmiellus scandens.</title>
        <authorList>
            <person name="Baruah I.K."/>
            <person name="Leung J."/>
            <person name="Bukari Y."/>
            <person name="Amoako-Attah I."/>
            <person name="Meinhardt L.W."/>
            <person name="Bailey B.A."/>
            <person name="Cohen S.P."/>
        </authorList>
    </citation>
    <scope>NUCLEOTIDE SEQUENCE [LARGE SCALE GENOMIC DNA]</scope>
    <source>
        <strain evidence="1 2">GH-19</strain>
    </source>
</reference>
<comment type="caution">
    <text evidence="1">The sequence shown here is derived from an EMBL/GenBank/DDBJ whole genome shotgun (WGS) entry which is preliminary data.</text>
</comment>
<organism evidence="1 2">
    <name type="scientific">Marasmiellus scandens</name>
    <dbReference type="NCBI Taxonomy" id="2682957"/>
    <lineage>
        <taxon>Eukaryota</taxon>
        <taxon>Fungi</taxon>
        <taxon>Dikarya</taxon>
        <taxon>Basidiomycota</taxon>
        <taxon>Agaricomycotina</taxon>
        <taxon>Agaricomycetes</taxon>
        <taxon>Agaricomycetidae</taxon>
        <taxon>Agaricales</taxon>
        <taxon>Marasmiineae</taxon>
        <taxon>Omphalotaceae</taxon>
        <taxon>Marasmiellus</taxon>
    </lineage>
</organism>